<keyword evidence="2" id="KW-1185">Reference proteome</keyword>
<dbReference type="RefSeq" id="WP_264322231.1">
    <property type="nucleotide sequence ID" value="NZ_JADEXN010000288.1"/>
</dbReference>
<sequence>MNTTDKHELERQLLAIVFSILDEFLNLYIVPFEVCFKLTVYGRSSSWLEPVINSSYLPDELGVLSRFE</sequence>
<reference evidence="1" key="1">
    <citation type="submission" date="2020-10" db="EMBL/GenBank/DDBJ databases">
        <authorList>
            <person name="Castelo-Branco R."/>
            <person name="Eusebio N."/>
            <person name="Adriana R."/>
            <person name="Vieira A."/>
            <person name="Brugerolle De Fraissinette N."/>
            <person name="Rezende De Castro R."/>
            <person name="Schneider M.P."/>
            <person name="Vasconcelos V."/>
            <person name="Leao P.N."/>
        </authorList>
    </citation>
    <scope>NUCLEOTIDE SEQUENCE</scope>
    <source>
        <strain evidence="1">LEGE 11467</strain>
    </source>
</reference>
<gene>
    <name evidence="1" type="ORF">IQ235_14810</name>
</gene>
<protein>
    <submittedName>
        <fullName evidence="1">Uncharacterized protein</fullName>
    </submittedName>
</protein>
<dbReference type="EMBL" id="JADEXN010000288">
    <property type="protein sequence ID" value="MBE9042049.1"/>
    <property type="molecule type" value="Genomic_DNA"/>
</dbReference>
<accession>A0A928VXE4</accession>
<dbReference type="Proteomes" id="UP000621799">
    <property type="component" value="Unassembled WGS sequence"/>
</dbReference>
<dbReference type="AlphaFoldDB" id="A0A928VXE4"/>
<evidence type="ECO:0000313" key="2">
    <source>
        <dbReference type="Proteomes" id="UP000621799"/>
    </source>
</evidence>
<comment type="caution">
    <text evidence="1">The sequence shown here is derived from an EMBL/GenBank/DDBJ whole genome shotgun (WGS) entry which is preliminary data.</text>
</comment>
<evidence type="ECO:0000313" key="1">
    <source>
        <dbReference type="EMBL" id="MBE9042049.1"/>
    </source>
</evidence>
<proteinExistence type="predicted"/>
<organism evidence="1 2">
    <name type="scientific">Zarconia navalis LEGE 11467</name>
    <dbReference type="NCBI Taxonomy" id="1828826"/>
    <lineage>
        <taxon>Bacteria</taxon>
        <taxon>Bacillati</taxon>
        <taxon>Cyanobacteriota</taxon>
        <taxon>Cyanophyceae</taxon>
        <taxon>Oscillatoriophycideae</taxon>
        <taxon>Oscillatoriales</taxon>
        <taxon>Oscillatoriales incertae sedis</taxon>
        <taxon>Zarconia</taxon>
        <taxon>Zarconia navalis</taxon>
    </lineage>
</organism>
<name>A0A928VXE4_9CYAN</name>